<dbReference type="RefSeq" id="WP_062288247.1">
    <property type="nucleotide sequence ID" value="NZ_CP013200.1"/>
</dbReference>
<feature type="compositionally biased region" description="Polar residues" evidence="1">
    <location>
        <begin position="380"/>
        <end position="394"/>
    </location>
</feature>
<feature type="region of interest" description="Disordered" evidence="1">
    <location>
        <begin position="377"/>
        <end position="435"/>
    </location>
</feature>
<accession>A0A0S2LYX5</accession>
<evidence type="ECO:0000313" key="4">
    <source>
        <dbReference type="Proteomes" id="UP000059574"/>
    </source>
</evidence>
<reference evidence="4" key="1">
    <citation type="submission" date="2015-11" db="EMBL/GenBank/DDBJ databases">
        <authorList>
            <person name="Kumar R."/>
            <person name="Singh D."/>
            <person name="Swarnkar M.K."/>
            <person name="Singh A.K."/>
            <person name="Kumar S."/>
        </authorList>
    </citation>
    <scope>NUCLEOTIDE SEQUENCE [LARGE SCALE GENOMIC DNA]</scope>
    <source>
        <strain evidence="4">ERGS4:06</strain>
    </source>
</reference>
<feature type="transmembrane region" description="Helical" evidence="2">
    <location>
        <begin position="546"/>
        <end position="568"/>
    </location>
</feature>
<evidence type="ECO:0000313" key="3">
    <source>
        <dbReference type="EMBL" id="ALO66777.1"/>
    </source>
</evidence>
<feature type="region of interest" description="Disordered" evidence="1">
    <location>
        <begin position="450"/>
        <end position="469"/>
    </location>
</feature>
<evidence type="ECO:0000256" key="2">
    <source>
        <dbReference type="SAM" id="Phobius"/>
    </source>
</evidence>
<feature type="region of interest" description="Disordered" evidence="1">
    <location>
        <begin position="134"/>
        <end position="159"/>
    </location>
</feature>
<feature type="region of interest" description="Disordered" evidence="1">
    <location>
        <begin position="1"/>
        <end position="115"/>
    </location>
</feature>
<protein>
    <submittedName>
        <fullName evidence="3">Uncharacterized protein</fullName>
    </submittedName>
</protein>
<organism evidence="3 4">
    <name type="scientific">Arthrobacter alpinus</name>
    <dbReference type="NCBI Taxonomy" id="656366"/>
    <lineage>
        <taxon>Bacteria</taxon>
        <taxon>Bacillati</taxon>
        <taxon>Actinomycetota</taxon>
        <taxon>Actinomycetes</taxon>
        <taxon>Micrococcales</taxon>
        <taxon>Micrococcaceae</taxon>
        <taxon>Arthrobacter</taxon>
    </lineage>
</organism>
<dbReference type="AlphaFoldDB" id="A0A0S2LYX5"/>
<keyword evidence="2" id="KW-0472">Membrane</keyword>
<feature type="region of interest" description="Disordered" evidence="1">
    <location>
        <begin position="262"/>
        <end position="281"/>
    </location>
</feature>
<proteinExistence type="predicted"/>
<gene>
    <name evidence="3" type="ORF">AS189_10030</name>
</gene>
<feature type="region of interest" description="Disordered" evidence="1">
    <location>
        <begin position="173"/>
        <end position="238"/>
    </location>
</feature>
<feature type="compositionally biased region" description="Basic and acidic residues" evidence="1">
    <location>
        <begin position="73"/>
        <end position="96"/>
    </location>
</feature>
<evidence type="ECO:0000256" key="1">
    <source>
        <dbReference type="SAM" id="MobiDB-lite"/>
    </source>
</evidence>
<feature type="compositionally biased region" description="Low complexity" evidence="1">
    <location>
        <begin position="28"/>
        <end position="37"/>
    </location>
</feature>
<name>A0A0S2LYX5_9MICC</name>
<dbReference type="OrthoDB" id="4934727at2"/>
<keyword evidence="2" id="KW-0812">Transmembrane</keyword>
<feature type="compositionally biased region" description="Pro residues" evidence="1">
    <location>
        <begin position="38"/>
        <end position="50"/>
    </location>
</feature>
<dbReference type="EMBL" id="CP013200">
    <property type="protein sequence ID" value="ALO66777.1"/>
    <property type="molecule type" value="Genomic_DNA"/>
</dbReference>
<reference evidence="3 4" key="2">
    <citation type="journal article" date="2016" name="J. Biotechnol.">
        <title>Complete genome sequence of Arthrobacter alpinus ERGS4:06, a yellow pigmented bacterium tolerant to cold and radiations isolated from Sikkim Himalaya.</title>
        <authorList>
            <person name="Kumar R."/>
            <person name="Singh D."/>
            <person name="Swarnkar M.K."/>
            <person name="Singh A.K."/>
            <person name="Kumar S."/>
        </authorList>
    </citation>
    <scope>NUCLEOTIDE SEQUENCE [LARGE SCALE GENOMIC DNA]</scope>
    <source>
        <strain evidence="3 4">ERGS4:06</strain>
    </source>
</reference>
<keyword evidence="2" id="KW-1133">Transmembrane helix</keyword>
<sequence>MSKETEPILSRRQMREKSAKTTGAPEKSAAPAGVAPVSPTPAAPEAPAPGVPVSEAPAPELPVKTPPASDAALPRERESQIRARDRAALRAFKELADSPAQDPLPSRKALRQAQLDAERAPITALNPVVSVRATAATVTSSPPTKPPTQPRPGVVRPTDDAAVDGASVTVAVPAPVPAPRTRGGRRAAANGKFVAPVRSATGQGENHRDDDAAAQTVTPAAVNVPSPPTTKPGSGSVSSVAPEVAALTVSEAPTLEAVADAAQAPGADTSNTEGQHAAEPSAHVPPLPGLVPGGDYYPNSAGPPVAPSTQDLQLLAAEKAEAERTAILAQRAQARERLAQENAKNRRPAADPTATNNLAMVTPLEFIDVPGIDRPVMRPPSTTHVPIVTRSTPRQVPARPTGPVPDKRNPAATPERPAGSGQGAPHRGASGTSVPNVSAERFDAALAARAAHRPGPGNRPLTGGRSSTLKRAEAMAAVDHGASVAVPSPVSAARPSAQPIKAAADTAPVQRSQMPPMPADYAHGLEPLDAMTAGLGRTQRNLFIQWGSIILGGAAFVAGAIMVLTNILN</sequence>
<dbReference type="Proteomes" id="UP000059574">
    <property type="component" value="Chromosome"/>
</dbReference>